<evidence type="ECO:0000256" key="4">
    <source>
        <dbReference type="ARBA" id="ARBA00023139"/>
    </source>
</evidence>
<evidence type="ECO:0000313" key="8">
    <source>
        <dbReference type="EMBL" id="NOU52985.1"/>
    </source>
</evidence>
<dbReference type="NCBIfam" id="NF047847">
    <property type="entry name" value="SS_mature_LptM"/>
    <property type="match status" value="1"/>
</dbReference>
<reference evidence="8 9" key="1">
    <citation type="submission" date="2020-04" db="EMBL/GenBank/DDBJ databases">
        <title>Pseudoalteromonas caenipelagi sp. nov., isolated from a tidal flat.</title>
        <authorList>
            <person name="Park S."/>
            <person name="Yoon J.-H."/>
        </authorList>
    </citation>
    <scope>NUCLEOTIDE SEQUENCE [LARGE SCALE GENOMIC DNA]</scope>
    <source>
        <strain evidence="8 9">JBTF-M23</strain>
    </source>
</reference>
<keyword evidence="3" id="KW-0472">Membrane</keyword>
<keyword evidence="4" id="KW-0564">Palmitate</keyword>
<dbReference type="Proteomes" id="UP000586305">
    <property type="component" value="Unassembled WGS sequence"/>
</dbReference>
<feature type="compositionally biased region" description="Polar residues" evidence="7">
    <location>
        <begin position="38"/>
        <end position="65"/>
    </location>
</feature>
<gene>
    <name evidence="8" type="ORF">HG263_21005</name>
</gene>
<evidence type="ECO:0000256" key="7">
    <source>
        <dbReference type="SAM" id="MobiDB-lite"/>
    </source>
</evidence>
<evidence type="ECO:0000256" key="3">
    <source>
        <dbReference type="ARBA" id="ARBA00023136"/>
    </source>
</evidence>
<comment type="subcellular location">
    <subcellularLocation>
        <location evidence="1">Cell outer membrane</location>
        <topology evidence="1">Lipid-anchor</topology>
    </subcellularLocation>
</comment>
<comment type="caution">
    <text evidence="8">The sequence shown here is derived from an EMBL/GenBank/DDBJ whole genome shotgun (WGS) entry which is preliminary data.</text>
</comment>
<keyword evidence="2" id="KW-0732">Signal</keyword>
<dbReference type="GO" id="GO:0009279">
    <property type="term" value="C:cell outer membrane"/>
    <property type="evidence" value="ECO:0007669"/>
    <property type="project" value="UniProtKB-SubCell"/>
</dbReference>
<evidence type="ECO:0000256" key="5">
    <source>
        <dbReference type="ARBA" id="ARBA00023237"/>
    </source>
</evidence>
<dbReference type="AlphaFoldDB" id="A0A849VI67"/>
<evidence type="ECO:0000313" key="9">
    <source>
        <dbReference type="Proteomes" id="UP000586305"/>
    </source>
</evidence>
<dbReference type="EMBL" id="JABBPG010000014">
    <property type="protein sequence ID" value="NOU52985.1"/>
    <property type="molecule type" value="Genomic_DNA"/>
</dbReference>
<keyword evidence="5" id="KW-0998">Cell outer membrane</keyword>
<organism evidence="8 9">
    <name type="scientific">Pseudoalteromonas caenipelagi</name>
    <dbReference type="NCBI Taxonomy" id="2726988"/>
    <lineage>
        <taxon>Bacteria</taxon>
        <taxon>Pseudomonadati</taxon>
        <taxon>Pseudomonadota</taxon>
        <taxon>Gammaproteobacteria</taxon>
        <taxon>Alteromonadales</taxon>
        <taxon>Pseudoalteromonadaceae</taxon>
        <taxon>Pseudoalteromonas</taxon>
    </lineage>
</organism>
<sequence>MKATLSQSSLFFLVIFTTLILAGCGQSGPLYLPEKQNSKQTNQELSKSQAKPQQNTKAQTNQQEG</sequence>
<protein>
    <submittedName>
        <fullName evidence="8">Lipoprotein</fullName>
    </submittedName>
</protein>
<feature type="region of interest" description="Disordered" evidence="7">
    <location>
        <begin position="31"/>
        <end position="65"/>
    </location>
</feature>
<dbReference type="InterPro" id="IPR032831">
    <property type="entry name" value="LptM_cons"/>
</dbReference>
<keyword evidence="6 8" id="KW-0449">Lipoprotein</keyword>
<evidence type="ECO:0000256" key="1">
    <source>
        <dbReference type="ARBA" id="ARBA00004459"/>
    </source>
</evidence>
<dbReference type="Pfam" id="PF13627">
    <property type="entry name" value="LptM_cons"/>
    <property type="match status" value="1"/>
</dbReference>
<dbReference type="PROSITE" id="PS51257">
    <property type="entry name" value="PROKAR_LIPOPROTEIN"/>
    <property type="match status" value="1"/>
</dbReference>
<keyword evidence="9" id="KW-1185">Reference proteome</keyword>
<name>A0A849VI67_9GAMM</name>
<evidence type="ECO:0000256" key="6">
    <source>
        <dbReference type="ARBA" id="ARBA00023288"/>
    </source>
</evidence>
<proteinExistence type="predicted"/>
<accession>A0A849VI67</accession>
<evidence type="ECO:0000256" key="2">
    <source>
        <dbReference type="ARBA" id="ARBA00022729"/>
    </source>
</evidence>